<protein>
    <submittedName>
        <fullName evidence="2">Uncharacterized protein</fullName>
    </submittedName>
</protein>
<dbReference type="WBParaSite" id="ACRNAN_scaffold3348.g9972.t1">
    <property type="protein sequence ID" value="ACRNAN_scaffold3348.g9972.t1"/>
    <property type="gene ID" value="ACRNAN_scaffold3348.g9972"/>
</dbReference>
<proteinExistence type="predicted"/>
<dbReference type="InterPro" id="IPR027417">
    <property type="entry name" value="P-loop_NTPase"/>
</dbReference>
<dbReference type="AlphaFoldDB" id="A0A914DPX5"/>
<evidence type="ECO:0000313" key="2">
    <source>
        <dbReference type="WBParaSite" id="ACRNAN_scaffold3348.g9972.t1"/>
    </source>
</evidence>
<accession>A0A914DPX5</accession>
<sequence length="83" mass="9764">MRKHSSLGMPPVRPILQVKQRENDFQSASLYIQNGFLRKQRNQDKDRIFPHFTNATDTKNIEFMFSHAMDIIIEKSLFRAGII</sequence>
<name>A0A914DPX5_9BILA</name>
<dbReference type="Proteomes" id="UP000887540">
    <property type="component" value="Unplaced"/>
</dbReference>
<keyword evidence="1" id="KW-1185">Reference proteome</keyword>
<evidence type="ECO:0000313" key="1">
    <source>
        <dbReference type="Proteomes" id="UP000887540"/>
    </source>
</evidence>
<reference evidence="2" key="1">
    <citation type="submission" date="2022-11" db="UniProtKB">
        <authorList>
            <consortium name="WormBaseParasite"/>
        </authorList>
    </citation>
    <scope>IDENTIFICATION</scope>
</reference>
<dbReference type="Gene3D" id="3.40.50.300">
    <property type="entry name" value="P-loop containing nucleotide triphosphate hydrolases"/>
    <property type="match status" value="1"/>
</dbReference>
<organism evidence="1 2">
    <name type="scientific">Acrobeloides nanus</name>
    <dbReference type="NCBI Taxonomy" id="290746"/>
    <lineage>
        <taxon>Eukaryota</taxon>
        <taxon>Metazoa</taxon>
        <taxon>Ecdysozoa</taxon>
        <taxon>Nematoda</taxon>
        <taxon>Chromadorea</taxon>
        <taxon>Rhabditida</taxon>
        <taxon>Tylenchina</taxon>
        <taxon>Cephalobomorpha</taxon>
        <taxon>Cephaloboidea</taxon>
        <taxon>Cephalobidae</taxon>
        <taxon>Acrobeloides</taxon>
    </lineage>
</organism>